<feature type="domain" description="GtrA/DPMS transmembrane" evidence="7">
    <location>
        <begin position="38"/>
        <end position="162"/>
    </location>
</feature>
<evidence type="ECO:0000256" key="1">
    <source>
        <dbReference type="ARBA" id="ARBA00004141"/>
    </source>
</evidence>
<evidence type="ECO:0000313" key="9">
    <source>
        <dbReference type="Proteomes" id="UP001198242"/>
    </source>
</evidence>
<dbReference type="GO" id="GO:0005886">
    <property type="term" value="C:plasma membrane"/>
    <property type="evidence" value="ECO:0007669"/>
    <property type="project" value="TreeGrafter"/>
</dbReference>
<dbReference type="EMBL" id="JAJEQM010000015">
    <property type="protein sequence ID" value="MCC2211306.1"/>
    <property type="molecule type" value="Genomic_DNA"/>
</dbReference>
<keyword evidence="3 6" id="KW-0812">Transmembrane</keyword>
<evidence type="ECO:0000256" key="4">
    <source>
        <dbReference type="ARBA" id="ARBA00022989"/>
    </source>
</evidence>
<dbReference type="PANTHER" id="PTHR38459:SF1">
    <property type="entry name" value="PROPHAGE BACTOPRENOL-LINKED GLUCOSE TRANSLOCASE HOMOLOG"/>
    <property type="match status" value="1"/>
</dbReference>
<keyword evidence="5 6" id="KW-0472">Membrane</keyword>
<evidence type="ECO:0000256" key="2">
    <source>
        <dbReference type="ARBA" id="ARBA00009399"/>
    </source>
</evidence>
<feature type="transmembrane region" description="Helical" evidence="6">
    <location>
        <begin position="33"/>
        <end position="59"/>
    </location>
</feature>
<dbReference type="AlphaFoldDB" id="A0AAE3DZH4"/>
<dbReference type="RefSeq" id="WP_308456890.1">
    <property type="nucleotide sequence ID" value="NZ_JAJEQM010000015.1"/>
</dbReference>
<organism evidence="8 9">
    <name type="scientific">Hominilimicola fabiformis</name>
    <dbReference type="NCBI Taxonomy" id="2885356"/>
    <lineage>
        <taxon>Bacteria</taxon>
        <taxon>Bacillati</taxon>
        <taxon>Bacillota</taxon>
        <taxon>Clostridia</taxon>
        <taxon>Eubacteriales</taxon>
        <taxon>Oscillospiraceae</taxon>
        <taxon>Hominilimicola</taxon>
    </lineage>
</organism>
<gene>
    <name evidence="8" type="ORF">LKE05_10960</name>
</gene>
<accession>A0AAE3DZH4</accession>
<comment type="similarity">
    <text evidence="2">Belongs to the GtrA family.</text>
</comment>
<evidence type="ECO:0000259" key="7">
    <source>
        <dbReference type="Pfam" id="PF04138"/>
    </source>
</evidence>
<feature type="transmembrane region" description="Helical" evidence="6">
    <location>
        <begin position="79"/>
        <end position="101"/>
    </location>
</feature>
<comment type="subcellular location">
    <subcellularLocation>
        <location evidence="1">Membrane</location>
        <topology evidence="1">Multi-pass membrane protein</topology>
    </subcellularLocation>
</comment>
<reference evidence="8 9" key="1">
    <citation type="submission" date="2021-10" db="EMBL/GenBank/DDBJ databases">
        <title>Anaerobic single-cell dispensing facilitates the cultivation of human gut bacteria.</title>
        <authorList>
            <person name="Afrizal A."/>
        </authorList>
    </citation>
    <scope>NUCLEOTIDE SEQUENCE [LARGE SCALE GENOMIC DNA]</scope>
    <source>
        <strain evidence="8 9">CLA-AA-H232</strain>
    </source>
</reference>
<feature type="transmembrane region" description="Helical" evidence="6">
    <location>
        <begin position="113"/>
        <end position="134"/>
    </location>
</feature>
<feature type="transmembrane region" description="Helical" evidence="6">
    <location>
        <begin position="140"/>
        <end position="161"/>
    </location>
</feature>
<dbReference type="Proteomes" id="UP001198242">
    <property type="component" value="Unassembled WGS sequence"/>
</dbReference>
<dbReference type="PANTHER" id="PTHR38459">
    <property type="entry name" value="PROPHAGE BACTOPRENOL-LINKED GLUCOSE TRANSLOCASE HOMOLOG"/>
    <property type="match status" value="1"/>
</dbReference>
<proteinExistence type="inferred from homology"/>
<keyword evidence="4 6" id="KW-1133">Transmembrane helix</keyword>
<evidence type="ECO:0000313" key="8">
    <source>
        <dbReference type="EMBL" id="MCC2211306.1"/>
    </source>
</evidence>
<dbReference type="GO" id="GO:0000271">
    <property type="term" value="P:polysaccharide biosynthetic process"/>
    <property type="evidence" value="ECO:0007669"/>
    <property type="project" value="InterPro"/>
</dbReference>
<protein>
    <submittedName>
        <fullName evidence="8">GtrA family protein</fullName>
    </submittedName>
</protein>
<evidence type="ECO:0000256" key="3">
    <source>
        <dbReference type="ARBA" id="ARBA00022692"/>
    </source>
</evidence>
<evidence type="ECO:0000256" key="5">
    <source>
        <dbReference type="ARBA" id="ARBA00023136"/>
    </source>
</evidence>
<comment type="caution">
    <text evidence="8">The sequence shown here is derived from an EMBL/GenBank/DDBJ whole genome shotgun (WGS) entry which is preliminary data.</text>
</comment>
<dbReference type="InterPro" id="IPR007267">
    <property type="entry name" value="GtrA_DPMS_TM"/>
</dbReference>
<sequence length="169" mass="19530">MINLERFLSNLRVRLEEHISPNMMRVIRPFMTVQFVIFMLLGIVNTAVSVGTATLLDILHNAFLAPDNPLRLIAEHSRSNFIFGYIVSIITSFFLNCHFTFHQRPTLKKFLKFPISYIPNFIFQYLMVFIFTALNLNSTLAYICAAILGTPLTFAAMKLMVFRRRKSTT</sequence>
<keyword evidence="9" id="KW-1185">Reference proteome</keyword>
<evidence type="ECO:0000256" key="6">
    <source>
        <dbReference type="SAM" id="Phobius"/>
    </source>
</evidence>
<name>A0AAE3DZH4_9FIRM</name>
<dbReference type="InterPro" id="IPR051401">
    <property type="entry name" value="GtrA_CellWall_Glycosyl"/>
</dbReference>
<dbReference type="Pfam" id="PF04138">
    <property type="entry name" value="GtrA_DPMS_TM"/>
    <property type="match status" value="1"/>
</dbReference>